<keyword evidence="2" id="KW-0732">Signal</keyword>
<dbReference type="RefSeq" id="XP_037164587.1">
    <property type="nucleotide sequence ID" value="XM_037308321.1"/>
</dbReference>
<proteinExistence type="predicted"/>
<organism evidence="3 4">
    <name type="scientific">Letharia columbiana</name>
    <dbReference type="NCBI Taxonomy" id="112416"/>
    <lineage>
        <taxon>Eukaryota</taxon>
        <taxon>Fungi</taxon>
        <taxon>Dikarya</taxon>
        <taxon>Ascomycota</taxon>
        <taxon>Pezizomycotina</taxon>
        <taxon>Lecanoromycetes</taxon>
        <taxon>OSLEUM clade</taxon>
        <taxon>Lecanoromycetidae</taxon>
        <taxon>Lecanorales</taxon>
        <taxon>Lecanorineae</taxon>
        <taxon>Parmeliaceae</taxon>
        <taxon>Letharia</taxon>
    </lineage>
</organism>
<feature type="chain" id="PRO_5034396155" evidence="2">
    <location>
        <begin position="20"/>
        <end position="264"/>
    </location>
</feature>
<comment type="caution">
    <text evidence="3">The sequence shown here is derived from an EMBL/GenBank/DDBJ whole genome shotgun (WGS) entry which is preliminary data.</text>
</comment>
<feature type="region of interest" description="Disordered" evidence="1">
    <location>
        <begin position="183"/>
        <end position="210"/>
    </location>
</feature>
<evidence type="ECO:0000313" key="4">
    <source>
        <dbReference type="Proteomes" id="UP000578531"/>
    </source>
</evidence>
<feature type="compositionally biased region" description="Polar residues" evidence="1">
    <location>
        <begin position="54"/>
        <end position="72"/>
    </location>
</feature>
<sequence length="264" mass="27894">MHPLPKPAIISLLTSLVTASVQNDSSPPDPLLLLPSNSTATPPNSSPADPRYPSATSIPANPTDNTTLNASSPRAPRIIRSGRNLRLASCLRRPRPHGRHLRAQNLRGSATPTLPGLARWDANLPLRILGRSRRPLRARHNALAAAPPPTPSRPRSRKSHARALVAVCAPSLGGVVGDLAAGGKRGARDGAAVDGVPRAGGPRCRRGGERFGPAGDVLSRVVVPWRRRTGEGRCEIDLALGGRDAQRIIDWGFGRAGWDGVVMA</sequence>
<feature type="region of interest" description="Disordered" evidence="1">
    <location>
        <begin position="140"/>
        <end position="160"/>
    </location>
</feature>
<dbReference type="Proteomes" id="UP000578531">
    <property type="component" value="Unassembled WGS sequence"/>
</dbReference>
<gene>
    <name evidence="3" type="ORF">HO173_006410</name>
</gene>
<evidence type="ECO:0000256" key="2">
    <source>
        <dbReference type="SAM" id="SignalP"/>
    </source>
</evidence>
<reference evidence="3 4" key="1">
    <citation type="journal article" date="2020" name="Genomics">
        <title>Complete, high-quality genomes from long-read metagenomic sequencing of two wolf lichen thalli reveals enigmatic genome architecture.</title>
        <authorList>
            <person name="McKenzie S.K."/>
            <person name="Walston R.F."/>
            <person name="Allen J.L."/>
        </authorList>
    </citation>
    <scope>NUCLEOTIDE SEQUENCE [LARGE SCALE GENOMIC DNA]</scope>
    <source>
        <strain evidence="3">WasteWater2</strain>
    </source>
</reference>
<dbReference type="EMBL" id="JACCJC010000025">
    <property type="protein sequence ID" value="KAF6235216.1"/>
    <property type="molecule type" value="Genomic_DNA"/>
</dbReference>
<protein>
    <submittedName>
        <fullName evidence="3">Uncharacterized protein</fullName>
    </submittedName>
</protein>
<name>A0A8H6L4I4_9LECA</name>
<evidence type="ECO:0000313" key="3">
    <source>
        <dbReference type="EMBL" id="KAF6235216.1"/>
    </source>
</evidence>
<keyword evidence="4" id="KW-1185">Reference proteome</keyword>
<dbReference type="AlphaFoldDB" id="A0A8H6L4I4"/>
<dbReference type="GeneID" id="59288071"/>
<accession>A0A8H6L4I4</accession>
<evidence type="ECO:0000256" key="1">
    <source>
        <dbReference type="SAM" id="MobiDB-lite"/>
    </source>
</evidence>
<feature type="region of interest" description="Disordered" evidence="1">
    <location>
        <begin position="21"/>
        <end position="78"/>
    </location>
</feature>
<feature type="compositionally biased region" description="Low complexity" evidence="1">
    <location>
        <begin position="189"/>
        <end position="202"/>
    </location>
</feature>
<feature type="signal peptide" evidence="2">
    <location>
        <begin position="1"/>
        <end position="19"/>
    </location>
</feature>
<feature type="compositionally biased region" description="Low complexity" evidence="1">
    <location>
        <begin position="23"/>
        <end position="48"/>
    </location>
</feature>